<dbReference type="PANTHER" id="PTHR45663:SF11">
    <property type="entry name" value="GEO12009P1"/>
    <property type="match status" value="1"/>
</dbReference>
<feature type="site" description="Deprotonates C-terminal active site Cys" evidence="7">
    <location>
        <position position="17"/>
    </location>
</feature>
<evidence type="ECO:0000256" key="2">
    <source>
        <dbReference type="ARBA" id="ARBA00022448"/>
    </source>
</evidence>
<dbReference type="NCBIfam" id="TIGR01068">
    <property type="entry name" value="thioredoxin"/>
    <property type="match status" value="1"/>
</dbReference>
<dbReference type="Proteomes" id="UP000031802">
    <property type="component" value="Unassembled WGS sequence"/>
</dbReference>
<name>A0A0B8T4U2_9SPHI</name>
<proteinExistence type="inferred from homology"/>
<dbReference type="PROSITE" id="PS51352">
    <property type="entry name" value="THIOREDOXIN_2"/>
    <property type="match status" value="1"/>
</dbReference>
<dbReference type="PATRIC" id="fig|1229276.3.peg.4065"/>
<feature type="disulfide bond" description="Redox-active" evidence="8">
    <location>
        <begin position="23"/>
        <end position="26"/>
    </location>
</feature>
<dbReference type="OrthoDB" id="9790390at2"/>
<dbReference type="PROSITE" id="PS00194">
    <property type="entry name" value="THIOREDOXIN_1"/>
    <property type="match status" value="1"/>
</dbReference>
<dbReference type="Pfam" id="PF00085">
    <property type="entry name" value="Thioredoxin"/>
    <property type="match status" value="1"/>
</dbReference>
<dbReference type="FunFam" id="3.40.30.10:FF:000001">
    <property type="entry name" value="Thioredoxin"/>
    <property type="match status" value="1"/>
</dbReference>
<evidence type="ECO:0000256" key="5">
    <source>
        <dbReference type="ARBA" id="ARBA00023284"/>
    </source>
</evidence>
<dbReference type="GO" id="GO:0015035">
    <property type="term" value="F:protein-disulfide reductase activity"/>
    <property type="evidence" value="ECO:0007669"/>
    <property type="project" value="UniProtKB-UniRule"/>
</dbReference>
<dbReference type="Gene3D" id="3.40.30.10">
    <property type="entry name" value="Glutaredoxin"/>
    <property type="match status" value="1"/>
</dbReference>
<dbReference type="SUPFAM" id="SSF52833">
    <property type="entry name" value="Thioredoxin-like"/>
    <property type="match status" value="1"/>
</dbReference>
<dbReference type="RefSeq" id="WP_037503800.1">
    <property type="nucleotide sequence ID" value="NZ_JJMU01000074.1"/>
</dbReference>
<dbReference type="PANTHER" id="PTHR45663">
    <property type="entry name" value="GEO12009P1"/>
    <property type="match status" value="1"/>
</dbReference>
<gene>
    <name evidence="10" type="ORF">DI53_3924</name>
</gene>
<keyword evidence="2" id="KW-0813">Transport</keyword>
<dbReference type="PRINTS" id="PR00421">
    <property type="entry name" value="THIOREDOXIN"/>
</dbReference>
<feature type="active site" description="Nucleophile" evidence="7">
    <location>
        <position position="23"/>
    </location>
</feature>
<evidence type="ECO:0000256" key="1">
    <source>
        <dbReference type="ARBA" id="ARBA00008987"/>
    </source>
</evidence>
<dbReference type="InterPro" id="IPR017937">
    <property type="entry name" value="Thioredoxin_CS"/>
</dbReference>
<dbReference type="eggNOG" id="COG0526">
    <property type="taxonomic scope" value="Bacteria"/>
</dbReference>
<keyword evidence="11" id="KW-1185">Reference proteome</keyword>
<organism evidence="10 11">
    <name type="scientific">Sphingobacterium deserti</name>
    <dbReference type="NCBI Taxonomy" id="1229276"/>
    <lineage>
        <taxon>Bacteria</taxon>
        <taxon>Pseudomonadati</taxon>
        <taxon>Bacteroidota</taxon>
        <taxon>Sphingobacteriia</taxon>
        <taxon>Sphingobacteriales</taxon>
        <taxon>Sphingobacteriaceae</taxon>
        <taxon>Sphingobacterium</taxon>
    </lineage>
</organism>
<dbReference type="PIRSF" id="PIRSF000077">
    <property type="entry name" value="Thioredoxin"/>
    <property type="match status" value="1"/>
</dbReference>
<evidence type="ECO:0000256" key="8">
    <source>
        <dbReference type="PIRSR" id="PIRSR000077-4"/>
    </source>
</evidence>
<dbReference type="InterPro" id="IPR036249">
    <property type="entry name" value="Thioredoxin-like_sf"/>
</dbReference>
<reference evidence="10 11" key="2">
    <citation type="journal article" date="2015" name="PLoS ONE">
        <title>Whole-Genome Optical Mapping and Finished Genome Sequence of Sphingobacterium deserti sp. nov., a New Species Isolated from the Western Desert of China.</title>
        <authorList>
            <person name="Teng C."/>
            <person name="Zhou Z."/>
            <person name="Molnar I."/>
            <person name="Li X."/>
            <person name="Tang R."/>
            <person name="Chen M."/>
            <person name="Wang L."/>
            <person name="Su S."/>
            <person name="Zhang W."/>
            <person name="Lin M."/>
        </authorList>
    </citation>
    <scope>NUCLEOTIDE SEQUENCE [LARGE SCALE GENOMIC DNA]</scope>
    <source>
        <strain evidence="11">ACCC05744</strain>
    </source>
</reference>
<feature type="active site" description="Nucleophile" evidence="7">
    <location>
        <position position="26"/>
    </location>
</feature>
<comment type="caution">
    <text evidence="10">The sequence shown here is derived from an EMBL/GenBank/DDBJ whole genome shotgun (WGS) entry which is preliminary data.</text>
</comment>
<protein>
    <recommendedName>
        <fullName evidence="6">Thioredoxin</fullName>
    </recommendedName>
</protein>
<sequence>MATFNDLIKQHPLVLVDFSATWCGPCQMLAPILKDLKTHYGEKLSILKIDVDKNSQLASNYRVQGVPTMLLFQDGKQVWRQSGVLTLPDLIGVVDKHSA</sequence>
<evidence type="ECO:0000256" key="6">
    <source>
        <dbReference type="NCBIfam" id="TIGR01068"/>
    </source>
</evidence>
<feature type="site" description="Contributes to redox potential value" evidence="7">
    <location>
        <position position="25"/>
    </location>
</feature>
<accession>A0A0B8T4U2</accession>
<evidence type="ECO:0000256" key="3">
    <source>
        <dbReference type="ARBA" id="ARBA00022982"/>
    </source>
</evidence>
<dbReference type="InterPro" id="IPR005746">
    <property type="entry name" value="Thioredoxin"/>
</dbReference>
<feature type="domain" description="Thioredoxin" evidence="9">
    <location>
        <begin position="1"/>
        <end position="99"/>
    </location>
</feature>
<evidence type="ECO:0000256" key="4">
    <source>
        <dbReference type="ARBA" id="ARBA00023157"/>
    </source>
</evidence>
<evidence type="ECO:0000256" key="7">
    <source>
        <dbReference type="PIRSR" id="PIRSR000077-1"/>
    </source>
</evidence>
<reference evidence="11" key="1">
    <citation type="submission" date="2014-04" db="EMBL/GenBank/DDBJ databases">
        <title>Whole-Genome optical mapping and complete genome sequence of Sphingobacterium deserti sp. nov., a new spaces isolated from desert in the west of China.</title>
        <authorList>
            <person name="Teng C."/>
            <person name="Zhou Z."/>
            <person name="Li X."/>
            <person name="Chen M."/>
            <person name="Lin M."/>
            <person name="Wang L."/>
            <person name="Su S."/>
            <person name="Zhang C."/>
            <person name="Zhang W."/>
        </authorList>
    </citation>
    <scope>NUCLEOTIDE SEQUENCE [LARGE SCALE GENOMIC DNA]</scope>
    <source>
        <strain evidence="11">ACCC05744</strain>
    </source>
</reference>
<evidence type="ECO:0000313" key="10">
    <source>
        <dbReference type="EMBL" id="KGE12274.1"/>
    </source>
</evidence>
<keyword evidence="3" id="KW-0249">Electron transport</keyword>
<feature type="site" description="Contributes to redox potential value" evidence="7">
    <location>
        <position position="24"/>
    </location>
</feature>
<dbReference type="EMBL" id="JJMU01000074">
    <property type="protein sequence ID" value="KGE12274.1"/>
    <property type="molecule type" value="Genomic_DNA"/>
</dbReference>
<dbReference type="GO" id="GO:0045454">
    <property type="term" value="P:cell redox homeostasis"/>
    <property type="evidence" value="ECO:0007669"/>
    <property type="project" value="TreeGrafter"/>
</dbReference>
<dbReference type="CDD" id="cd02947">
    <property type="entry name" value="TRX_family"/>
    <property type="match status" value="1"/>
</dbReference>
<evidence type="ECO:0000313" key="11">
    <source>
        <dbReference type="Proteomes" id="UP000031802"/>
    </source>
</evidence>
<keyword evidence="5 8" id="KW-0676">Redox-active center</keyword>
<evidence type="ECO:0000259" key="9">
    <source>
        <dbReference type="PROSITE" id="PS51352"/>
    </source>
</evidence>
<comment type="similarity">
    <text evidence="1">Belongs to the thioredoxin family.</text>
</comment>
<keyword evidence="4 8" id="KW-1015">Disulfide bond</keyword>
<dbReference type="InterPro" id="IPR013766">
    <property type="entry name" value="Thioredoxin_domain"/>
</dbReference>
<dbReference type="AlphaFoldDB" id="A0A0B8T4U2"/>
<dbReference type="GO" id="GO:0005829">
    <property type="term" value="C:cytosol"/>
    <property type="evidence" value="ECO:0007669"/>
    <property type="project" value="TreeGrafter"/>
</dbReference>
<dbReference type="STRING" id="1229276.DI53_3924"/>